<keyword evidence="2" id="KW-0472">Membrane</keyword>
<keyword evidence="2" id="KW-1133">Transmembrane helix</keyword>
<dbReference type="AlphaFoldDB" id="X0PMM8"/>
<keyword evidence="4" id="KW-1185">Reference proteome</keyword>
<gene>
    <name evidence="3" type="ORF">RW1_009_01520</name>
</gene>
<evidence type="ECO:0000313" key="4">
    <source>
        <dbReference type="Proteomes" id="UP000019491"/>
    </source>
</evidence>
<proteinExistence type="predicted"/>
<reference evidence="3 4" key="1">
    <citation type="submission" date="2014-02" db="EMBL/GenBank/DDBJ databases">
        <title>Whole genome shotgun sequence of Rhodococcus wratislaviensis NBRC 100605.</title>
        <authorList>
            <person name="Hosoyama A."/>
            <person name="Tsuchikane K."/>
            <person name="Yoshida I."/>
            <person name="Ohji S."/>
            <person name="Ichikawa N."/>
            <person name="Yamazoe A."/>
            <person name="Fujita N."/>
        </authorList>
    </citation>
    <scope>NUCLEOTIDE SEQUENCE [LARGE SCALE GENOMIC DNA]</scope>
    <source>
        <strain evidence="3 4">NBRC 100605</strain>
    </source>
</reference>
<name>X0PMM8_RHOWR</name>
<dbReference type="EMBL" id="BAWF01000009">
    <property type="protein sequence ID" value="GAF43728.1"/>
    <property type="molecule type" value="Genomic_DNA"/>
</dbReference>
<feature type="transmembrane region" description="Helical" evidence="2">
    <location>
        <begin position="12"/>
        <end position="36"/>
    </location>
</feature>
<organism evidence="3 4">
    <name type="scientific">Rhodococcus wratislaviensis NBRC 100605</name>
    <dbReference type="NCBI Taxonomy" id="1219028"/>
    <lineage>
        <taxon>Bacteria</taxon>
        <taxon>Bacillati</taxon>
        <taxon>Actinomycetota</taxon>
        <taxon>Actinomycetes</taxon>
        <taxon>Mycobacteriales</taxon>
        <taxon>Nocardiaceae</taxon>
        <taxon>Rhodococcus</taxon>
    </lineage>
</organism>
<evidence type="ECO:0000313" key="3">
    <source>
        <dbReference type="EMBL" id="GAF43728.1"/>
    </source>
</evidence>
<dbReference type="Proteomes" id="UP000019491">
    <property type="component" value="Unassembled WGS sequence"/>
</dbReference>
<protein>
    <submittedName>
        <fullName evidence="3">Uncharacterized protein</fullName>
    </submittedName>
</protein>
<evidence type="ECO:0000256" key="1">
    <source>
        <dbReference type="SAM" id="MobiDB-lite"/>
    </source>
</evidence>
<comment type="caution">
    <text evidence="3">The sequence shown here is derived from an EMBL/GenBank/DDBJ whole genome shotgun (WGS) entry which is preliminary data.</text>
</comment>
<evidence type="ECO:0000256" key="2">
    <source>
        <dbReference type="SAM" id="Phobius"/>
    </source>
</evidence>
<sequence>MLLGVYIDETTAFIDFICTAATVGVLMAAMAVALAAGTVEDADRAGAAAAADAVISGAATFEPPGRPVQGRVADAVITGAATVAVPVAVTTAADIAAVAVIVGGCRLASADTAWSPIAAVAVIATAESRTHDGDRPSPHPRIIELLGHVDPRRPSWPRQPRIQCPPRSNALACCGRFRWAGRRARFHDHRSFLAKPKAAILPDRPTRHSTSVMGTPGVLTGGVERRHG</sequence>
<feature type="region of interest" description="Disordered" evidence="1">
    <location>
        <begin position="203"/>
        <end position="228"/>
    </location>
</feature>
<keyword evidence="2" id="KW-0812">Transmembrane</keyword>
<accession>X0PMM8</accession>